<dbReference type="STRING" id="2025994.A0A2T2ZYS3"/>
<dbReference type="GO" id="GO:0008033">
    <property type="term" value="P:tRNA processing"/>
    <property type="evidence" value="ECO:0007669"/>
    <property type="project" value="TreeGrafter"/>
</dbReference>
<reference evidence="2 3" key="1">
    <citation type="journal article" date="2018" name="Mycol. Prog.">
        <title>Coniella lustricola, a new species from submerged detritus.</title>
        <authorList>
            <person name="Raudabaugh D.B."/>
            <person name="Iturriaga T."/>
            <person name="Carver A."/>
            <person name="Mondo S."/>
            <person name="Pangilinan J."/>
            <person name="Lipzen A."/>
            <person name="He G."/>
            <person name="Amirebrahimi M."/>
            <person name="Grigoriev I.V."/>
            <person name="Miller A.N."/>
        </authorList>
    </citation>
    <scope>NUCLEOTIDE SEQUENCE [LARGE SCALE GENOMIC DNA]</scope>
    <source>
        <strain evidence="2 3">B22-T-1</strain>
    </source>
</reference>
<evidence type="ECO:0008006" key="4">
    <source>
        <dbReference type="Google" id="ProtNLM"/>
    </source>
</evidence>
<sequence length="203" mass="21994">MLFQDLSPHVNYLNDAAHLLSQASPETSAFLMRRRNELLVENDVPISDAQRQHVCSSCGHILMPGQGDMLTINPNKASRNKSRIGKKNQRQRPPATPTLSAQAHARSRLAVSKVISCGQCHRATRLEMEGPKPILRQLNSAATTTAAAAAISTTDEPVKTSANANSKKRAKNRKAGLQALLDQKQTATSSSGLGFSLTDFLKK</sequence>
<feature type="region of interest" description="Disordered" evidence="1">
    <location>
        <begin position="69"/>
        <end position="104"/>
    </location>
</feature>
<dbReference type="PANTHER" id="PTHR14742">
    <property type="entry name" value="RIBONUCLEASE P SUBUNIT P21"/>
    <property type="match status" value="1"/>
</dbReference>
<evidence type="ECO:0000313" key="2">
    <source>
        <dbReference type="EMBL" id="PSR79765.1"/>
    </source>
</evidence>
<gene>
    <name evidence="2" type="ORF">BD289DRAFT_375090</name>
</gene>
<name>A0A2T2ZYS3_9PEZI</name>
<dbReference type="InterPro" id="IPR007175">
    <property type="entry name" value="Rpr2/Snm1/Rpp21"/>
</dbReference>
<dbReference type="InParanoid" id="A0A2T2ZYS3"/>
<keyword evidence="3" id="KW-1185">Reference proteome</keyword>
<feature type="compositionally biased region" description="Basic residues" evidence="1">
    <location>
        <begin position="78"/>
        <end position="90"/>
    </location>
</feature>
<organism evidence="2 3">
    <name type="scientific">Coniella lustricola</name>
    <dbReference type="NCBI Taxonomy" id="2025994"/>
    <lineage>
        <taxon>Eukaryota</taxon>
        <taxon>Fungi</taxon>
        <taxon>Dikarya</taxon>
        <taxon>Ascomycota</taxon>
        <taxon>Pezizomycotina</taxon>
        <taxon>Sordariomycetes</taxon>
        <taxon>Sordariomycetidae</taxon>
        <taxon>Diaporthales</taxon>
        <taxon>Schizoparmaceae</taxon>
        <taxon>Coniella</taxon>
    </lineage>
</organism>
<accession>A0A2T2ZYS3</accession>
<evidence type="ECO:0000256" key="1">
    <source>
        <dbReference type="SAM" id="MobiDB-lite"/>
    </source>
</evidence>
<dbReference type="GO" id="GO:0005655">
    <property type="term" value="C:nucleolar ribonuclease P complex"/>
    <property type="evidence" value="ECO:0007669"/>
    <property type="project" value="TreeGrafter"/>
</dbReference>
<proteinExistence type="predicted"/>
<dbReference type="PANTHER" id="PTHR14742:SF3">
    <property type="entry name" value="RIBONUCLEASE MRP PROTEIN SUBUNIT SNM1"/>
    <property type="match status" value="1"/>
</dbReference>
<dbReference type="EMBL" id="KZ678555">
    <property type="protein sequence ID" value="PSR79765.1"/>
    <property type="molecule type" value="Genomic_DNA"/>
</dbReference>
<protein>
    <recommendedName>
        <fullName evidence="4">RNAse P Rpr2/Rpp21/SNM1 subunit domain-domain-containing protein</fullName>
    </recommendedName>
</protein>
<dbReference type="Pfam" id="PF04032">
    <property type="entry name" value="Rpr2"/>
    <property type="match status" value="1"/>
</dbReference>
<dbReference type="Proteomes" id="UP000241462">
    <property type="component" value="Unassembled WGS sequence"/>
</dbReference>
<evidence type="ECO:0000313" key="3">
    <source>
        <dbReference type="Proteomes" id="UP000241462"/>
    </source>
</evidence>
<feature type="region of interest" description="Disordered" evidence="1">
    <location>
        <begin position="152"/>
        <end position="174"/>
    </location>
</feature>
<dbReference type="AlphaFoldDB" id="A0A2T2ZYS3"/>
<dbReference type="OrthoDB" id="438080at2759"/>